<evidence type="ECO:0000256" key="4">
    <source>
        <dbReference type="ARBA" id="ARBA00023002"/>
    </source>
</evidence>
<evidence type="ECO:0000313" key="6">
    <source>
        <dbReference type="EMBL" id="KAE8392854.1"/>
    </source>
</evidence>
<evidence type="ECO:0000256" key="3">
    <source>
        <dbReference type="ARBA" id="ARBA00022827"/>
    </source>
</evidence>
<dbReference type="InterPro" id="IPR050416">
    <property type="entry name" value="FAD-linked_Oxidoreductase"/>
</dbReference>
<dbReference type="AlphaFoldDB" id="A0A5N7CFD4"/>
<keyword evidence="3" id="KW-0274">FAD</keyword>
<dbReference type="PANTHER" id="PTHR42973:SF8">
    <property type="entry name" value="FAD-BINDING PCMH-TYPE DOMAIN-CONTAINING PROTEIN"/>
    <property type="match status" value="1"/>
</dbReference>
<organism evidence="6">
    <name type="scientific">Petromyces alliaceus</name>
    <name type="common">Aspergillus alliaceus</name>
    <dbReference type="NCBI Taxonomy" id="209559"/>
    <lineage>
        <taxon>Eukaryota</taxon>
        <taxon>Fungi</taxon>
        <taxon>Dikarya</taxon>
        <taxon>Ascomycota</taxon>
        <taxon>Pezizomycotina</taxon>
        <taxon>Eurotiomycetes</taxon>
        <taxon>Eurotiomycetidae</taxon>
        <taxon>Eurotiales</taxon>
        <taxon>Aspergillaceae</taxon>
        <taxon>Aspergillus</taxon>
        <taxon>Aspergillus subgen. Circumdati</taxon>
    </lineage>
</organism>
<reference evidence="6" key="1">
    <citation type="submission" date="2019-04" db="EMBL/GenBank/DDBJ databases">
        <title>Friends and foes A comparative genomics studyof 23 Aspergillus species from section Flavi.</title>
        <authorList>
            <consortium name="DOE Joint Genome Institute"/>
            <person name="Kjaerbolling I."/>
            <person name="Vesth T."/>
            <person name="Frisvad J.C."/>
            <person name="Nybo J.L."/>
            <person name="Theobald S."/>
            <person name="Kildgaard S."/>
            <person name="Isbrandt T."/>
            <person name="Kuo A."/>
            <person name="Sato A."/>
            <person name="Lyhne E.K."/>
            <person name="Kogle M.E."/>
            <person name="Wiebenga A."/>
            <person name="Kun R.S."/>
            <person name="Lubbers R.J."/>
            <person name="Makela M.R."/>
            <person name="Barry K."/>
            <person name="Chovatia M."/>
            <person name="Clum A."/>
            <person name="Daum C."/>
            <person name="Haridas S."/>
            <person name="He G."/>
            <person name="LaButti K."/>
            <person name="Lipzen A."/>
            <person name="Mondo S."/>
            <person name="Riley R."/>
            <person name="Salamov A."/>
            <person name="Simmons B.A."/>
            <person name="Magnuson J.K."/>
            <person name="Henrissat B."/>
            <person name="Mortensen U.H."/>
            <person name="Larsen T.O."/>
            <person name="Devries R.P."/>
            <person name="Grigoriev I.V."/>
            <person name="Machida M."/>
            <person name="Baker S.E."/>
            <person name="Andersen M.R."/>
        </authorList>
    </citation>
    <scope>NUCLEOTIDE SEQUENCE [LARGE SCALE GENOMIC DNA]</scope>
    <source>
        <strain evidence="6">IBT 14317</strain>
    </source>
</reference>
<keyword evidence="4" id="KW-0560">Oxidoreductase</keyword>
<dbReference type="EMBL" id="ML735234">
    <property type="protein sequence ID" value="KAE8392854.1"/>
    <property type="molecule type" value="Genomic_DNA"/>
</dbReference>
<dbReference type="InterPro" id="IPR036318">
    <property type="entry name" value="FAD-bd_PCMH-like_sf"/>
</dbReference>
<evidence type="ECO:0000256" key="2">
    <source>
        <dbReference type="ARBA" id="ARBA00022630"/>
    </source>
</evidence>
<dbReference type="PANTHER" id="PTHR42973">
    <property type="entry name" value="BINDING OXIDOREDUCTASE, PUTATIVE (AFU_ORTHOLOGUE AFUA_1G17690)-RELATED"/>
    <property type="match status" value="1"/>
</dbReference>
<dbReference type="SUPFAM" id="SSF56176">
    <property type="entry name" value="FAD-binding/transporter-associated domain-like"/>
    <property type="match status" value="1"/>
</dbReference>
<dbReference type="Pfam" id="PF08031">
    <property type="entry name" value="BBE"/>
    <property type="match status" value="1"/>
</dbReference>
<dbReference type="Pfam" id="PF01565">
    <property type="entry name" value="FAD_binding_4"/>
    <property type="match status" value="1"/>
</dbReference>
<dbReference type="Gene3D" id="3.40.462.20">
    <property type="match status" value="1"/>
</dbReference>
<dbReference type="InterPro" id="IPR016169">
    <property type="entry name" value="FAD-bd_PCMH_sub2"/>
</dbReference>
<evidence type="ECO:0000256" key="1">
    <source>
        <dbReference type="ARBA" id="ARBA00005466"/>
    </source>
</evidence>
<dbReference type="InterPro" id="IPR006094">
    <property type="entry name" value="Oxid_FAD_bind_N"/>
</dbReference>
<protein>
    <submittedName>
        <fullName evidence="6">FAD-binding domain-containing protein</fullName>
    </submittedName>
</protein>
<dbReference type="Gene3D" id="3.30.465.10">
    <property type="match status" value="1"/>
</dbReference>
<dbReference type="InterPro" id="IPR012951">
    <property type="entry name" value="BBE"/>
</dbReference>
<comment type="similarity">
    <text evidence="1">Belongs to the oxygen-dependent FAD-linked oxidoreductase family.</text>
</comment>
<feature type="domain" description="FAD-binding PCMH-type" evidence="5">
    <location>
        <begin position="70"/>
        <end position="241"/>
    </location>
</feature>
<evidence type="ECO:0000259" key="5">
    <source>
        <dbReference type="PROSITE" id="PS51387"/>
    </source>
</evidence>
<dbReference type="PROSITE" id="PS51387">
    <property type="entry name" value="FAD_PCMH"/>
    <property type="match status" value="1"/>
</dbReference>
<dbReference type="InterPro" id="IPR016166">
    <property type="entry name" value="FAD-bd_PCMH"/>
</dbReference>
<dbReference type="GO" id="GO:0016491">
    <property type="term" value="F:oxidoreductase activity"/>
    <property type="evidence" value="ECO:0007669"/>
    <property type="project" value="UniProtKB-KW"/>
</dbReference>
<name>A0A5N7CFD4_PETAA</name>
<proteinExistence type="inferred from homology"/>
<dbReference type="OrthoDB" id="9996127at2759"/>
<accession>A0A5N7CFD4</accession>
<keyword evidence="2" id="KW-0285">Flavoprotein</keyword>
<dbReference type="GO" id="GO:0071949">
    <property type="term" value="F:FAD binding"/>
    <property type="evidence" value="ECO:0007669"/>
    <property type="project" value="InterPro"/>
</dbReference>
<gene>
    <name evidence="6" type="ORF">BDV23DRAFT_181269</name>
</gene>
<dbReference type="Proteomes" id="UP000326877">
    <property type="component" value="Unassembled WGS sequence"/>
</dbReference>
<sequence>MVILSRFVSSGFGLLQPLVAALIQSQYTFAKGLTAVQAQRELGPLLSSTTSIFGPVDSRWFNVTERYQCYAPPQIQLVVQPGRESDISTIVQYANNNSVDFLVVNRGHALTSTIGEFTGIQIDVRSLKDIVIQPDRKAARLQAGTYNHELIKTLWEHGYVATSGTCSCVGMVGPALGGGHGLFQGRYGLISDNIVSLNVVLGNGTATTVNATHNSDLWWAMLGAGHNFGIVTSFDLKIYPAEKRAWYYREYVFTGDHLETLFKELNKFHNNGTMAQTVAGSFGVIPDTESMWAVIIWTFVYDCSQADAEPSLAPFDLLGAISHKDGNVMYPEVPDVLGSGLTSDLCAANKTHIIATAGLQVYNITAQRQIYDLFNEKVVGHAELRTARVVHEGYAIEGVRRIEAHQSAYPLRQDNLLMYFDVALKANSELEAFAREWARETRDLWNAGQPWRRPTTYVNYAFGDESVESMYGYEPWRLGKLRALKAQYDPENRLSYYNPIIPRA</sequence>